<organism evidence="3 4">
    <name type="scientific">Lymnaea stagnalis</name>
    <name type="common">Great pond snail</name>
    <name type="synonym">Helix stagnalis</name>
    <dbReference type="NCBI Taxonomy" id="6523"/>
    <lineage>
        <taxon>Eukaryota</taxon>
        <taxon>Metazoa</taxon>
        <taxon>Spiralia</taxon>
        <taxon>Lophotrochozoa</taxon>
        <taxon>Mollusca</taxon>
        <taxon>Gastropoda</taxon>
        <taxon>Heterobranchia</taxon>
        <taxon>Euthyneura</taxon>
        <taxon>Panpulmonata</taxon>
        <taxon>Hygrophila</taxon>
        <taxon>Lymnaeoidea</taxon>
        <taxon>Lymnaeidae</taxon>
        <taxon>Lymnaea</taxon>
    </lineage>
</organism>
<evidence type="ECO:0000313" key="4">
    <source>
        <dbReference type="Proteomes" id="UP001497497"/>
    </source>
</evidence>
<feature type="non-terminal residue" evidence="3">
    <location>
        <position position="1119"/>
    </location>
</feature>
<proteinExistence type="predicted"/>
<protein>
    <submittedName>
        <fullName evidence="3">Uncharacterized protein</fullName>
    </submittedName>
</protein>
<feature type="compositionally biased region" description="Polar residues" evidence="2">
    <location>
        <begin position="957"/>
        <end position="979"/>
    </location>
</feature>
<feature type="region of interest" description="Disordered" evidence="2">
    <location>
        <begin position="935"/>
        <end position="996"/>
    </location>
</feature>
<feature type="coiled-coil region" evidence="1">
    <location>
        <begin position="892"/>
        <end position="931"/>
    </location>
</feature>
<dbReference type="AlphaFoldDB" id="A0AAV2GX15"/>
<sequence length="1119" mass="125953">MLGQGKRSKRLPATTCASNHEFTSEGLDGCESESTLDCVVGDSDSESFDRRSFLRTLLGYQDTDSKGAPNGSPKDLNNEENQTGVIAMANIITPKPDMWYPGAVDQITAPLPMEVKQNDEPVNGRVCEQGDQRLVDSRDVRLVQFNALPELLRTEKKCTETPSDPEFISSALSRLVVQGQSVPLKKKCSLDSALAATRREENVSGRLEKPQTQLSPSAHSFQWSCSDERNLRDQNQVHVTQEAAPNNDILTPPRISSGKKISSLDEAQKTSPAYTQEVRRQRYLKKDSQAAMENSAMTVLNYQEHTKEKNKDSKPPIYRPSAQNDHHFDEVFKNFEHEQWKCTESCGRFFNWEKIKLPPPFPTGNINLAESPVRSASWVEVFRSVSRQSGYSTPSDEAVPEKGSQQSTEESHDTRIIHAVQEDNTALNVEGANVVNSPAYMSADLENTNTDSRTEENHANRDELLVHATNMIQVEMGDDLVGELDPKDNQMLEVFIDGQRAGTSNLLLINPSCIFYKTPQYINPTAKYRCPDRQFLKMLRGTDLLQAVGLDKQRLLSCLQSVTRSRTYIPSFYIRSLNPVEITPAVVELHKCADVVPCFDNSVNIQTFPVFYTHSSGRLIQRVFTVNYIAQGLYSMENSEPESPRSRENMSDPSEIIKAAKLIQYLPGVASLALVSKNLYLFADQYTSYDEALQFLTKIHDLVMGQTIAKYFEIMCGWVPVCFRDKATTLCSKCQSMEDVREKATVRFHIDNPPPSSTGGDGLKQPAIYCHHCGDSMRFEYEGDHEMTVLMKTRWDINCDGLAIPVCTKPNSKKKVSMLPGIRQHKVTCVRSQHSDRDLQHRRSFSLPAISKCKIPPSKAKVSMPAPSHSSPSMYNQDWWWKEVEYLRHKEMEDFKKEYFLQQEQIQQEEDERLELQRLQHQQRLREIKQELQLQQSGLGSQGENETAHTKPGMATPNHTVLTTPNLSDPSTPSRQVGSTPRGGRTPSVTKQKSDEIECMPPYVMRMGAKSTMNWVKKYVESPAQISNVGGYTEKKLTGRSIIPPPFSFKEQKPVPIRRTNQVLKKKIDQLLTGTTNSKIRQQIAPLSVPRIGAIAKNKSVKMCKSKSSVSTDATSSAS</sequence>
<gene>
    <name evidence="3" type="ORF">GSLYS_00000167001</name>
</gene>
<dbReference type="EMBL" id="CAXITT010000001">
    <property type="protein sequence ID" value="CAL1525990.1"/>
    <property type="molecule type" value="Genomic_DNA"/>
</dbReference>
<accession>A0AAV2GX15</accession>
<evidence type="ECO:0000256" key="1">
    <source>
        <dbReference type="SAM" id="Coils"/>
    </source>
</evidence>
<feature type="compositionally biased region" description="Low complexity" evidence="2">
    <location>
        <begin position="935"/>
        <end position="944"/>
    </location>
</feature>
<feature type="region of interest" description="Disordered" evidence="2">
    <location>
        <begin position="389"/>
        <end position="412"/>
    </location>
</feature>
<feature type="region of interest" description="Disordered" evidence="2">
    <location>
        <begin position="304"/>
        <end position="323"/>
    </location>
</feature>
<keyword evidence="4" id="KW-1185">Reference proteome</keyword>
<name>A0AAV2GX15_LYMST</name>
<feature type="compositionally biased region" description="Basic and acidic residues" evidence="2">
    <location>
        <begin position="304"/>
        <end position="314"/>
    </location>
</feature>
<reference evidence="3 4" key="1">
    <citation type="submission" date="2024-04" db="EMBL/GenBank/DDBJ databases">
        <authorList>
            <consortium name="Genoscope - CEA"/>
            <person name="William W."/>
        </authorList>
    </citation>
    <scope>NUCLEOTIDE SEQUENCE [LARGE SCALE GENOMIC DNA]</scope>
</reference>
<feature type="region of interest" description="Disordered" evidence="2">
    <location>
        <begin position="241"/>
        <end position="280"/>
    </location>
</feature>
<evidence type="ECO:0000313" key="3">
    <source>
        <dbReference type="EMBL" id="CAL1525990.1"/>
    </source>
</evidence>
<dbReference type="Proteomes" id="UP001497497">
    <property type="component" value="Unassembled WGS sequence"/>
</dbReference>
<keyword evidence="1" id="KW-0175">Coiled coil</keyword>
<comment type="caution">
    <text evidence="3">The sequence shown here is derived from an EMBL/GenBank/DDBJ whole genome shotgun (WGS) entry which is preliminary data.</text>
</comment>
<evidence type="ECO:0000256" key="2">
    <source>
        <dbReference type="SAM" id="MobiDB-lite"/>
    </source>
</evidence>